<feature type="chain" id="PRO_5008517848" description="DUF4439 domain-containing protein" evidence="2">
    <location>
        <begin position="20"/>
        <end position="348"/>
    </location>
</feature>
<proteinExistence type="predicted"/>
<dbReference type="InterPro" id="IPR029447">
    <property type="entry name" value="DUF4439"/>
</dbReference>
<dbReference type="KEGG" id="dva:DAD186_16640"/>
<protein>
    <recommendedName>
        <fullName evidence="3">DUF4439 domain-containing protein</fullName>
    </recommendedName>
</protein>
<reference evidence="4 5" key="1">
    <citation type="submission" date="2015-06" db="EMBL/GenBank/DDBJ databases">
        <title>Investigation of pathophysiology for high-risk pregnancy and development of treatment modality based on it.</title>
        <authorList>
            <person name="Kim B.-C."/>
            <person name="Lim S."/>
        </authorList>
    </citation>
    <scope>NUCLEOTIDE SEQUENCE [LARGE SCALE GENOMIC DNA]</scope>
    <source>
        <strain evidence="4 5">AD1-86</strain>
    </source>
</reference>
<feature type="compositionally biased region" description="Low complexity" evidence="1">
    <location>
        <begin position="101"/>
        <end position="117"/>
    </location>
</feature>
<dbReference type="SUPFAM" id="SSF47240">
    <property type="entry name" value="Ferritin-like"/>
    <property type="match status" value="1"/>
</dbReference>
<dbReference type="AlphaFoldDB" id="A0A1B0ZJL9"/>
<dbReference type="EMBL" id="CP012117">
    <property type="protein sequence ID" value="ANP28214.1"/>
    <property type="molecule type" value="Genomic_DNA"/>
</dbReference>
<evidence type="ECO:0000313" key="5">
    <source>
        <dbReference type="Proteomes" id="UP000092596"/>
    </source>
</evidence>
<dbReference type="InterPro" id="IPR009078">
    <property type="entry name" value="Ferritin-like_SF"/>
</dbReference>
<accession>A0A1B0ZJL9</accession>
<dbReference type="RefSeq" id="WP_065248240.1">
    <property type="nucleotide sequence ID" value="NZ_CP012117.1"/>
</dbReference>
<dbReference type="Proteomes" id="UP000092596">
    <property type="component" value="Chromosome"/>
</dbReference>
<dbReference type="STRING" id="1630135.DAD186_16640"/>
<feature type="domain" description="DUF4439" evidence="3">
    <location>
        <begin position="219"/>
        <end position="344"/>
    </location>
</feature>
<keyword evidence="2" id="KW-0732">Signal</keyword>
<sequence>MRNARKVLARRGFLAGALAAPFLAGCSGPTRIAIGGREAYTPPPPGIDEIYRTELLEAVTDLAMSLAHAETHGDFPAFLTGPLETHQRALRTGAEQEKAASAEAESSAHSTSPSESAVRGAKEPVTQAMTKTSHDLAALRDLYAHAAIQVSGDFADLCAAGAAWAEQSAIRLAHRAHAAGVNGVKAPEKLSDLKPAREVPEIDPPEPATADLIATPLKDAQIDENFAAYALEVAATRVVESHRDAYVKAANAHAARAEAFAEVAEHLGLDPVAREAGYALPRPLGAKDAAKMRVDVEAQSLANAVELAGLAPFTERATFVRAALESARALEPLQERIAPFPGIDAGEN</sequence>
<evidence type="ECO:0000256" key="2">
    <source>
        <dbReference type="SAM" id="SignalP"/>
    </source>
</evidence>
<dbReference type="Gene3D" id="1.20.1260.10">
    <property type="match status" value="1"/>
</dbReference>
<gene>
    <name evidence="4" type="ORF">DAD186_16640</name>
</gene>
<evidence type="ECO:0000256" key="1">
    <source>
        <dbReference type="SAM" id="MobiDB-lite"/>
    </source>
</evidence>
<feature type="region of interest" description="Disordered" evidence="1">
    <location>
        <begin position="90"/>
        <end position="122"/>
    </location>
</feature>
<evidence type="ECO:0000259" key="3">
    <source>
        <dbReference type="Pfam" id="PF14530"/>
    </source>
</evidence>
<dbReference type="InterPro" id="IPR012347">
    <property type="entry name" value="Ferritin-like"/>
</dbReference>
<evidence type="ECO:0000313" key="4">
    <source>
        <dbReference type="EMBL" id="ANP28214.1"/>
    </source>
</evidence>
<dbReference type="Pfam" id="PF14530">
    <property type="entry name" value="DUF4439"/>
    <property type="match status" value="1"/>
</dbReference>
<feature type="signal peptide" evidence="2">
    <location>
        <begin position="1"/>
        <end position="19"/>
    </location>
</feature>
<name>A0A1B0ZJL9_9MICO</name>
<dbReference type="PROSITE" id="PS51257">
    <property type="entry name" value="PROKAR_LIPOPROTEIN"/>
    <property type="match status" value="1"/>
</dbReference>
<organism evidence="4 5">
    <name type="scientific">Dermabacter vaginalis</name>
    <dbReference type="NCBI Taxonomy" id="1630135"/>
    <lineage>
        <taxon>Bacteria</taxon>
        <taxon>Bacillati</taxon>
        <taxon>Actinomycetota</taxon>
        <taxon>Actinomycetes</taxon>
        <taxon>Micrococcales</taxon>
        <taxon>Dermabacteraceae</taxon>
        <taxon>Dermabacter</taxon>
    </lineage>
</organism>